<dbReference type="AlphaFoldDB" id="A0A0S2KNM5"/>
<dbReference type="OrthoDB" id="1081698at2"/>
<proteinExistence type="predicted"/>
<dbReference type="Proteomes" id="UP000056252">
    <property type="component" value="Chromosome"/>
</dbReference>
<accession>A0A0S2KNM5</accession>
<dbReference type="KEGG" id="peo:AS203_06965"/>
<protein>
    <submittedName>
        <fullName evidence="1">Uncharacterized protein</fullName>
    </submittedName>
</protein>
<reference evidence="2" key="1">
    <citation type="submission" date="2015-11" db="EMBL/GenBank/DDBJ databases">
        <authorList>
            <person name="Holder M.E."/>
            <person name="Ajami N.J."/>
            <person name="Petrosino J.F."/>
        </authorList>
    </citation>
    <scope>NUCLEOTIDE SEQUENCE [LARGE SCALE GENOMIC DNA]</scope>
    <source>
        <strain evidence="2">F0113</strain>
    </source>
</reference>
<evidence type="ECO:0000313" key="2">
    <source>
        <dbReference type="Proteomes" id="UP000056252"/>
    </source>
</evidence>
<organism evidence="1 2">
    <name type="scientific">Hoylesella enoeca</name>
    <dbReference type="NCBI Taxonomy" id="76123"/>
    <lineage>
        <taxon>Bacteria</taxon>
        <taxon>Pseudomonadati</taxon>
        <taxon>Bacteroidota</taxon>
        <taxon>Bacteroidia</taxon>
        <taxon>Bacteroidales</taxon>
        <taxon>Prevotellaceae</taxon>
        <taxon>Hoylesella</taxon>
    </lineage>
</organism>
<dbReference type="RefSeq" id="WP_025066159.1">
    <property type="nucleotide sequence ID" value="NZ_CAUPOR010000085.1"/>
</dbReference>
<dbReference type="eggNOG" id="ENOG50338V0">
    <property type="taxonomic scope" value="Bacteria"/>
</dbReference>
<sequence>MKKIILFALFAFVQTACHESLEDRAAREAKEYTKKYCPTPVNNFTRTDSVVFDKATRTYHYYCTLMGRVDDAEIINKNKSKINEGLRQSIVESTSIKAYKEAGFNFTYTCRSQKNPQLVLFESTYTKKDYGE</sequence>
<dbReference type="EMBL" id="CP013195">
    <property type="protein sequence ID" value="ALO49910.1"/>
    <property type="molecule type" value="Genomic_DNA"/>
</dbReference>
<evidence type="ECO:0000313" key="1">
    <source>
        <dbReference type="EMBL" id="ALO49910.1"/>
    </source>
</evidence>
<name>A0A0S2KNM5_9BACT</name>
<dbReference type="STRING" id="76123.AS203_06965"/>
<gene>
    <name evidence="1" type="ORF">AS203_06965</name>
</gene>
<keyword evidence="2" id="KW-1185">Reference proteome</keyword>